<comment type="caution">
    <text evidence="5">The sequence shown here is derived from an EMBL/GenBank/DDBJ whole genome shotgun (WGS) entry which is preliminary data.</text>
</comment>
<evidence type="ECO:0000256" key="2">
    <source>
        <dbReference type="SAM" id="MobiDB-lite"/>
    </source>
</evidence>
<sequence length="329" mass="37519">MYRIFKYFMAGAFITVGLILSSPVLAEEAPLTITVTSETATPSAVLTDVAVDVTGTVAPPVSEVVTVTEPVQIPGVWGLFWRNIRERVSLAVTFDPVKKAEKMMTFAEERLKLAEMIAERAGDNQALQERATQMMQKSDEFMQKIEEKKEAMLQKVDERAQKILERAGDHTLRREELIRKIEARLAPEDLEKLQEMRQAGLENSQRLLNAINNENISEEVREHLEEVKQRIEDHLLEVKTFLTEKKELLQKVQSGDESAKTELEQLREEKMNIKAENRTMLQERAEIKEEVRQEVGNVIKDMSNTTPTNNVEVEEESSQVGQVQKGNKN</sequence>
<accession>A0A0G0H9E8</accession>
<dbReference type="STRING" id="1619036.US58_C0026G0009"/>
<protein>
    <recommendedName>
        <fullName evidence="4">DUF5667 domain-containing protein</fullName>
    </recommendedName>
</protein>
<dbReference type="AlphaFoldDB" id="A0A0G0H9E8"/>
<evidence type="ECO:0000259" key="4">
    <source>
        <dbReference type="Pfam" id="PF18915"/>
    </source>
</evidence>
<organism evidence="5 6">
    <name type="scientific">Candidatus Magasanikbacteria bacterium GW2011_GWA2_37_8</name>
    <dbReference type="NCBI Taxonomy" id="1619036"/>
    <lineage>
        <taxon>Bacteria</taxon>
        <taxon>Candidatus Magasanikiibacteriota</taxon>
    </lineage>
</organism>
<feature type="coiled-coil region" evidence="1">
    <location>
        <begin position="217"/>
        <end position="290"/>
    </location>
</feature>
<dbReference type="InterPro" id="IPR043725">
    <property type="entry name" value="DUF5667"/>
</dbReference>
<keyword evidence="3" id="KW-0732">Signal</keyword>
<feature type="compositionally biased region" description="Low complexity" evidence="2">
    <location>
        <begin position="318"/>
        <end position="329"/>
    </location>
</feature>
<proteinExistence type="predicted"/>
<feature type="coiled-coil region" evidence="1">
    <location>
        <begin position="97"/>
        <end position="162"/>
    </location>
</feature>
<dbReference type="EMBL" id="LBTN01000026">
    <property type="protein sequence ID" value="KKQ39903.1"/>
    <property type="molecule type" value="Genomic_DNA"/>
</dbReference>
<gene>
    <name evidence="5" type="ORF">US58_C0026G0009</name>
</gene>
<dbReference type="Pfam" id="PF18915">
    <property type="entry name" value="DUF5667"/>
    <property type="match status" value="1"/>
</dbReference>
<name>A0A0G0H9E8_9BACT</name>
<evidence type="ECO:0000313" key="5">
    <source>
        <dbReference type="EMBL" id="KKQ39903.1"/>
    </source>
</evidence>
<feature type="chain" id="PRO_5002532552" description="DUF5667 domain-containing protein" evidence="3">
    <location>
        <begin position="27"/>
        <end position="329"/>
    </location>
</feature>
<evidence type="ECO:0000256" key="3">
    <source>
        <dbReference type="SAM" id="SignalP"/>
    </source>
</evidence>
<evidence type="ECO:0000313" key="6">
    <source>
        <dbReference type="Proteomes" id="UP000034333"/>
    </source>
</evidence>
<reference evidence="5 6" key="1">
    <citation type="journal article" date="2015" name="Nature">
        <title>rRNA introns, odd ribosomes, and small enigmatic genomes across a large radiation of phyla.</title>
        <authorList>
            <person name="Brown C.T."/>
            <person name="Hug L.A."/>
            <person name="Thomas B.C."/>
            <person name="Sharon I."/>
            <person name="Castelle C.J."/>
            <person name="Singh A."/>
            <person name="Wilkins M.J."/>
            <person name="Williams K.H."/>
            <person name="Banfield J.F."/>
        </authorList>
    </citation>
    <scope>NUCLEOTIDE SEQUENCE [LARGE SCALE GENOMIC DNA]</scope>
</reference>
<feature type="signal peptide" evidence="3">
    <location>
        <begin position="1"/>
        <end position="26"/>
    </location>
</feature>
<keyword evidence="1" id="KW-0175">Coiled coil</keyword>
<feature type="region of interest" description="Disordered" evidence="2">
    <location>
        <begin position="298"/>
        <end position="329"/>
    </location>
</feature>
<evidence type="ECO:0000256" key="1">
    <source>
        <dbReference type="SAM" id="Coils"/>
    </source>
</evidence>
<feature type="domain" description="DUF5667" evidence="4">
    <location>
        <begin position="84"/>
        <end position="163"/>
    </location>
</feature>
<dbReference type="Proteomes" id="UP000034333">
    <property type="component" value="Unassembled WGS sequence"/>
</dbReference>